<name>A0A4Y9SFM3_9BURK</name>
<dbReference type="InterPro" id="IPR008984">
    <property type="entry name" value="SMAD_FHA_dom_sf"/>
</dbReference>
<sequence length="509" mass="54905">MNKCCDPDHPHCTQWVLPGAHACAVGHAQPVRPDASSFNLLATARATRSGLTVAPQSPQALAADARINPRPYLHVSGFDPRAAGGRQTLRLDLRALPDDGARQVNIALKSALLPQGRTHHVFARALHGHWCPVYVEFSSRGKEHGQYRIDVELHSQRDGQVHRRWTCTLVVLVPRADATLGEIHQTFLATHKNVRVSADDASIARLNAAAGGGRIDIDVSATNASIAHVDVDARGKIDLGFPTIAWDEDLIELDVQAAQHAHPHPARTASIVNAMPSAGEQRHLRLFAGDECVLGRFEYIEPEADLLLAHFGTHGMERSGLTRRISGRHAIIRRSVNGFEIEDVSRYGLLLDGVWPGKYVPVPLRTGMRIELTASVRNAVVLEVGAVLPHGLILHRIDAGAAAECFYVLAPDMPLVSSPPGHALLPQASQLPLVFHAAGGFWHLDPATGERTALGPLTDTARLAQMPAHARFAATAYPEHGILRDSVESPSPTPRHPTRPGSGAHIATA</sequence>
<dbReference type="Gene3D" id="2.60.200.20">
    <property type="match status" value="1"/>
</dbReference>
<evidence type="ECO:0000313" key="3">
    <source>
        <dbReference type="EMBL" id="TFW22441.1"/>
    </source>
</evidence>
<dbReference type="Pfam" id="PF00498">
    <property type="entry name" value="FHA"/>
    <property type="match status" value="1"/>
</dbReference>
<reference evidence="3 4" key="1">
    <citation type="submission" date="2019-03" db="EMBL/GenBank/DDBJ databases">
        <title>Draft Genome Sequence of Massilia arenosa sp. nov., a Novel Massilia Species Isolated from a Sandy-loam Maize Soil.</title>
        <authorList>
            <person name="Raths R."/>
            <person name="Peta V."/>
            <person name="Bucking H."/>
        </authorList>
    </citation>
    <scope>NUCLEOTIDE SEQUENCE [LARGE SCALE GENOMIC DNA]</scope>
    <source>
        <strain evidence="3 4">MC02</strain>
    </source>
</reference>
<dbReference type="SUPFAM" id="SSF49879">
    <property type="entry name" value="SMAD/FHA domain"/>
    <property type="match status" value="1"/>
</dbReference>
<evidence type="ECO:0000313" key="4">
    <source>
        <dbReference type="Proteomes" id="UP000298438"/>
    </source>
</evidence>
<proteinExistence type="predicted"/>
<feature type="domain" description="FHA" evidence="2">
    <location>
        <begin position="292"/>
        <end position="356"/>
    </location>
</feature>
<comment type="caution">
    <text evidence="3">The sequence shown here is derived from an EMBL/GenBank/DDBJ whole genome shotgun (WGS) entry which is preliminary data.</text>
</comment>
<feature type="region of interest" description="Disordered" evidence="1">
    <location>
        <begin position="484"/>
        <end position="509"/>
    </location>
</feature>
<dbReference type="Proteomes" id="UP000298438">
    <property type="component" value="Unassembled WGS sequence"/>
</dbReference>
<dbReference type="InterPro" id="IPR000253">
    <property type="entry name" value="FHA_dom"/>
</dbReference>
<dbReference type="RefSeq" id="WP_135206666.1">
    <property type="nucleotide sequence ID" value="NZ_SPVF01000106.1"/>
</dbReference>
<keyword evidence="4" id="KW-1185">Reference proteome</keyword>
<evidence type="ECO:0000256" key="1">
    <source>
        <dbReference type="SAM" id="MobiDB-lite"/>
    </source>
</evidence>
<organism evidence="3 4">
    <name type="scientific">Zemynaea arenosa</name>
    <dbReference type="NCBI Taxonomy" id="2561931"/>
    <lineage>
        <taxon>Bacteria</taxon>
        <taxon>Pseudomonadati</taxon>
        <taxon>Pseudomonadota</taxon>
        <taxon>Betaproteobacteria</taxon>
        <taxon>Burkholderiales</taxon>
        <taxon>Oxalobacteraceae</taxon>
        <taxon>Telluria group</taxon>
        <taxon>Zemynaea</taxon>
    </lineage>
</organism>
<dbReference type="CDD" id="cd00060">
    <property type="entry name" value="FHA"/>
    <property type="match status" value="1"/>
</dbReference>
<gene>
    <name evidence="3" type="ORF">E4L96_07880</name>
</gene>
<dbReference type="OrthoDB" id="8697195at2"/>
<protein>
    <submittedName>
        <fullName evidence="3">FHA domain-containing protein</fullName>
    </submittedName>
</protein>
<accession>A0A4Y9SFM3</accession>
<dbReference type="EMBL" id="SPVF01000106">
    <property type="protein sequence ID" value="TFW22441.1"/>
    <property type="molecule type" value="Genomic_DNA"/>
</dbReference>
<evidence type="ECO:0000259" key="2">
    <source>
        <dbReference type="PROSITE" id="PS50006"/>
    </source>
</evidence>
<dbReference type="PROSITE" id="PS50006">
    <property type="entry name" value="FHA_DOMAIN"/>
    <property type="match status" value="1"/>
</dbReference>
<dbReference type="AlphaFoldDB" id="A0A4Y9SFM3"/>